<keyword evidence="3" id="KW-1185">Reference proteome</keyword>
<dbReference type="Proteomes" id="UP001156669">
    <property type="component" value="Unassembled WGS sequence"/>
</dbReference>
<name>A0ABQ5Y6J8_9VIBR</name>
<comment type="caution">
    <text evidence="2">The sequence shown here is derived from an EMBL/GenBank/DDBJ whole genome shotgun (WGS) entry which is preliminary data.</text>
</comment>
<evidence type="ECO:0000313" key="2">
    <source>
        <dbReference type="EMBL" id="GLR04710.1"/>
    </source>
</evidence>
<reference evidence="3" key="1">
    <citation type="journal article" date="2019" name="Int. J. Syst. Evol. Microbiol.">
        <title>The Global Catalogue of Microorganisms (GCM) 10K type strain sequencing project: providing services to taxonomists for standard genome sequencing and annotation.</title>
        <authorList>
            <consortium name="The Broad Institute Genomics Platform"/>
            <consortium name="The Broad Institute Genome Sequencing Center for Infectious Disease"/>
            <person name="Wu L."/>
            <person name="Ma J."/>
        </authorList>
    </citation>
    <scope>NUCLEOTIDE SEQUENCE [LARGE SCALE GENOMIC DNA]</scope>
    <source>
        <strain evidence="3">NBRC 110633</strain>
    </source>
</reference>
<proteinExistence type="predicted"/>
<accession>A0ABQ5Y6J8</accession>
<protein>
    <recommendedName>
        <fullName evidence="1">SGNH domain-containing protein</fullName>
    </recommendedName>
</protein>
<dbReference type="Pfam" id="PF19040">
    <property type="entry name" value="SGNH"/>
    <property type="match status" value="1"/>
</dbReference>
<sequence>MSQEIYQDIKVFTISRGVEEGATLIVGDSHSRHILPIYKSGNKGTIYRVSLQPDVLNERWSSFQSLAKYLDINKIVFAYRLHRKNIDDVEYLVSNVNKLLLSSDYDIDFLRDIPSFDGDPVACLFSIESDLMFKGCGFDIRLGLPVDKVFNRADLVWKEVVRKASSEINLIDTHQRLCDKARCLTEINNEFILRDSNHFNEKMSNETNYQLYHMFFDPN</sequence>
<dbReference type="EMBL" id="BSOE01000046">
    <property type="protein sequence ID" value="GLR04710.1"/>
    <property type="molecule type" value="Genomic_DNA"/>
</dbReference>
<gene>
    <name evidence="2" type="ORF">GCM10007906_22980</name>
</gene>
<evidence type="ECO:0000259" key="1">
    <source>
        <dbReference type="Pfam" id="PF19040"/>
    </source>
</evidence>
<dbReference type="InterPro" id="IPR043968">
    <property type="entry name" value="SGNH"/>
</dbReference>
<evidence type="ECO:0000313" key="3">
    <source>
        <dbReference type="Proteomes" id="UP001156669"/>
    </source>
</evidence>
<feature type="domain" description="SGNH" evidence="1">
    <location>
        <begin position="23"/>
        <end position="204"/>
    </location>
</feature>
<organism evidence="2 3">
    <name type="scientific">Vibrio hyugaensis</name>
    <dbReference type="NCBI Taxonomy" id="1534743"/>
    <lineage>
        <taxon>Bacteria</taxon>
        <taxon>Pseudomonadati</taxon>
        <taxon>Pseudomonadota</taxon>
        <taxon>Gammaproteobacteria</taxon>
        <taxon>Vibrionales</taxon>
        <taxon>Vibrionaceae</taxon>
        <taxon>Vibrio</taxon>
    </lineage>
</organism>